<comment type="subcellular location">
    <subcellularLocation>
        <location evidence="1">Cell membrane</location>
        <topology evidence="1">Multi-pass membrane protein</topology>
    </subcellularLocation>
</comment>
<dbReference type="RefSeq" id="WP_409098064.1">
    <property type="nucleotide sequence ID" value="NZ_JBJVNE010000437.1"/>
</dbReference>
<dbReference type="PROSITE" id="PS50156">
    <property type="entry name" value="SSD"/>
    <property type="match status" value="1"/>
</dbReference>
<evidence type="ECO:0000256" key="6">
    <source>
        <dbReference type="ARBA" id="ARBA00023136"/>
    </source>
</evidence>
<dbReference type="PANTHER" id="PTHR33406">
    <property type="entry name" value="MEMBRANE PROTEIN MJ1562-RELATED"/>
    <property type="match status" value="1"/>
</dbReference>
<feature type="transmembrane region" description="Helical" evidence="7">
    <location>
        <begin position="52"/>
        <end position="77"/>
    </location>
</feature>
<evidence type="ECO:0000256" key="1">
    <source>
        <dbReference type="ARBA" id="ARBA00004651"/>
    </source>
</evidence>
<keyword evidence="6 7" id="KW-0472">Membrane</keyword>
<reference evidence="9 10" key="1">
    <citation type="submission" date="2024-12" db="EMBL/GenBank/DDBJ databases">
        <title>Forecasting of Potato common scab and diversities of Pathogenic streptomyces spp. in china.</title>
        <authorList>
            <person name="Handique U."/>
            <person name="Wu J."/>
        </authorList>
    </citation>
    <scope>NUCLEOTIDE SEQUENCE [LARGE SCALE GENOMIC DNA]</scope>
    <source>
        <strain evidence="9 10">ZRIMU1585</strain>
    </source>
</reference>
<keyword evidence="4 7" id="KW-0812">Transmembrane</keyword>
<dbReference type="PANTHER" id="PTHR33406:SF11">
    <property type="entry name" value="MEMBRANE PROTEIN SCO6666-RELATED"/>
    <property type="match status" value="1"/>
</dbReference>
<dbReference type="SUPFAM" id="SSF82866">
    <property type="entry name" value="Multidrug efflux transporter AcrB transmembrane domain"/>
    <property type="match status" value="1"/>
</dbReference>
<evidence type="ECO:0000256" key="2">
    <source>
        <dbReference type="ARBA" id="ARBA00010157"/>
    </source>
</evidence>
<comment type="caution">
    <text evidence="9">The sequence shown here is derived from an EMBL/GenBank/DDBJ whole genome shotgun (WGS) entry which is preliminary data.</text>
</comment>
<name>A0ABW9J0M6_STRGJ</name>
<comment type="similarity">
    <text evidence="2">Belongs to the resistance-nodulation-cell division (RND) (TC 2.A.6) family. MmpL subfamily.</text>
</comment>
<feature type="domain" description="SSD" evidence="8">
    <location>
        <begin position="1"/>
        <end position="87"/>
    </location>
</feature>
<keyword evidence="5 7" id="KW-1133">Transmembrane helix</keyword>
<feature type="transmembrane region" description="Helical" evidence="7">
    <location>
        <begin position="12"/>
        <end position="31"/>
    </location>
</feature>
<evidence type="ECO:0000256" key="3">
    <source>
        <dbReference type="ARBA" id="ARBA00022475"/>
    </source>
</evidence>
<dbReference type="InterPro" id="IPR004869">
    <property type="entry name" value="MMPL_dom"/>
</dbReference>
<feature type="non-terminal residue" evidence="9">
    <location>
        <position position="1"/>
    </location>
</feature>
<protein>
    <submittedName>
        <fullName evidence="9">MMPL family transporter</fullName>
    </submittedName>
</protein>
<dbReference type="Proteomes" id="UP001631993">
    <property type="component" value="Unassembled WGS sequence"/>
</dbReference>
<dbReference type="Gene3D" id="1.20.1640.10">
    <property type="entry name" value="Multidrug efflux transporter AcrB transmembrane domain"/>
    <property type="match status" value="1"/>
</dbReference>
<dbReference type="EMBL" id="JBJVNE010000437">
    <property type="protein sequence ID" value="MFM9653822.1"/>
    <property type="molecule type" value="Genomic_DNA"/>
</dbReference>
<accession>A0ABW9J0M6</accession>
<proteinExistence type="inferred from homology"/>
<dbReference type="Pfam" id="PF03176">
    <property type="entry name" value="MMPL"/>
    <property type="match status" value="1"/>
</dbReference>
<dbReference type="InterPro" id="IPR050545">
    <property type="entry name" value="Mycobact_MmpL"/>
</dbReference>
<keyword evidence="10" id="KW-1185">Reference proteome</keyword>
<dbReference type="InterPro" id="IPR000731">
    <property type="entry name" value="SSD"/>
</dbReference>
<organism evidence="9 10">
    <name type="scientific">Streptomyces galilaeus</name>
    <dbReference type="NCBI Taxonomy" id="33899"/>
    <lineage>
        <taxon>Bacteria</taxon>
        <taxon>Bacillati</taxon>
        <taxon>Actinomycetota</taxon>
        <taxon>Actinomycetes</taxon>
        <taxon>Kitasatosporales</taxon>
        <taxon>Streptomycetaceae</taxon>
        <taxon>Streptomyces</taxon>
    </lineage>
</organism>
<evidence type="ECO:0000256" key="4">
    <source>
        <dbReference type="ARBA" id="ARBA00022692"/>
    </source>
</evidence>
<feature type="non-terminal residue" evidence="9">
    <location>
        <position position="87"/>
    </location>
</feature>
<keyword evidence="3" id="KW-1003">Cell membrane</keyword>
<evidence type="ECO:0000313" key="9">
    <source>
        <dbReference type="EMBL" id="MFM9653822.1"/>
    </source>
</evidence>
<evidence type="ECO:0000256" key="7">
    <source>
        <dbReference type="SAM" id="Phobius"/>
    </source>
</evidence>
<evidence type="ECO:0000256" key="5">
    <source>
        <dbReference type="ARBA" id="ARBA00022989"/>
    </source>
</evidence>
<evidence type="ECO:0000313" key="10">
    <source>
        <dbReference type="Proteomes" id="UP001631993"/>
    </source>
</evidence>
<gene>
    <name evidence="9" type="ORF">ACKI1S_48505</name>
</gene>
<evidence type="ECO:0000259" key="8">
    <source>
        <dbReference type="PROSITE" id="PS50156"/>
    </source>
</evidence>
<sequence length="87" mass="8750">TAVATVSSTTPMLAIMLGLAVGIDYALFIVARHQDQVRSGIEPEESASRATGTAGSAVLFAGVTVLIALIGLSFAGIPFLTTMGIAA</sequence>